<sequence>MADTTSISALLSASAVVGALTTSQVVTWYVEAAQLSTDVTVRSSARKADDEYTRQLKARQTELTSKKRALLWVAGIQWAVVTVLLLLALSMANPWQNAAFTQALVPFFMAACALVLALVVVPVTIAAVAVGDLRGVASTIGPASGPIKTRR</sequence>
<name>A0ABP8KGR4_9MICO</name>
<evidence type="ECO:0000313" key="2">
    <source>
        <dbReference type="EMBL" id="GAA4406800.1"/>
    </source>
</evidence>
<keyword evidence="3" id="KW-1185">Reference proteome</keyword>
<keyword evidence="1" id="KW-0812">Transmembrane</keyword>
<dbReference type="EMBL" id="BAABGM010000014">
    <property type="protein sequence ID" value="GAA4406800.1"/>
    <property type="molecule type" value="Genomic_DNA"/>
</dbReference>
<accession>A0ABP8KGR4</accession>
<feature type="transmembrane region" description="Helical" evidence="1">
    <location>
        <begin position="69"/>
        <end position="92"/>
    </location>
</feature>
<evidence type="ECO:0008006" key="4">
    <source>
        <dbReference type="Google" id="ProtNLM"/>
    </source>
</evidence>
<dbReference type="Proteomes" id="UP001500945">
    <property type="component" value="Unassembled WGS sequence"/>
</dbReference>
<comment type="caution">
    <text evidence="2">The sequence shown here is derived from an EMBL/GenBank/DDBJ whole genome shotgun (WGS) entry which is preliminary data.</text>
</comment>
<reference evidence="3" key="1">
    <citation type="journal article" date="2019" name="Int. J. Syst. Evol. Microbiol.">
        <title>The Global Catalogue of Microorganisms (GCM) 10K type strain sequencing project: providing services to taxonomists for standard genome sequencing and annotation.</title>
        <authorList>
            <consortium name="The Broad Institute Genomics Platform"/>
            <consortium name="The Broad Institute Genome Sequencing Center for Infectious Disease"/>
            <person name="Wu L."/>
            <person name="Ma J."/>
        </authorList>
    </citation>
    <scope>NUCLEOTIDE SEQUENCE [LARGE SCALE GENOMIC DNA]</scope>
    <source>
        <strain evidence="3">JCM 17809</strain>
    </source>
</reference>
<feature type="transmembrane region" description="Helical" evidence="1">
    <location>
        <begin position="104"/>
        <end position="130"/>
    </location>
</feature>
<protein>
    <recommendedName>
        <fullName evidence="4">DUF2721 domain-containing protein</fullName>
    </recommendedName>
</protein>
<keyword evidence="1" id="KW-0472">Membrane</keyword>
<dbReference type="RefSeq" id="WP_345205777.1">
    <property type="nucleotide sequence ID" value="NZ_BAABGM010000014.1"/>
</dbReference>
<evidence type="ECO:0000313" key="3">
    <source>
        <dbReference type="Proteomes" id="UP001500945"/>
    </source>
</evidence>
<gene>
    <name evidence="2" type="ORF">GCM10023168_22140</name>
</gene>
<proteinExistence type="predicted"/>
<keyword evidence="1" id="KW-1133">Transmembrane helix</keyword>
<evidence type="ECO:0000256" key="1">
    <source>
        <dbReference type="SAM" id="Phobius"/>
    </source>
</evidence>
<organism evidence="2 3">
    <name type="scientific">Fodinibacter luteus</name>
    <dbReference type="NCBI Taxonomy" id="552064"/>
    <lineage>
        <taxon>Bacteria</taxon>
        <taxon>Bacillati</taxon>
        <taxon>Actinomycetota</taxon>
        <taxon>Actinomycetes</taxon>
        <taxon>Micrococcales</taxon>
        <taxon>Intrasporangiaceae</taxon>
        <taxon>Fodinibacter (ex Wang et al. 2009)</taxon>
    </lineage>
</organism>